<evidence type="ECO:0000313" key="1">
    <source>
        <dbReference type="EMBL" id="AMG76009.1"/>
    </source>
</evidence>
<accession>A0AA86GQU2</accession>
<proteinExistence type="predicted"/>
<dbReference type="AlphaFoldDB" id="A0AA86GQU2"/>
<dbReference type="EMBL" id="CP012199">
    <property type="protein sequence ID" value="AMG76009.1"/>
    <property type="molecule type" value="Genomic_DNA"/>
</dbReference>
<evidence type="ECO:0000313" key="2">
    <source>
        <dbReference type="Proteomes" id="UP000058599"/>
    </source>
</evidence>
<reference evidence="1 2" key="1">
    <citation type="journal article" date="2016" name="BMC Genomics">
        <title>Genomic analysis of the nitrate-respiring Sphingopyxis granuli (formerly Sphingomonas macrogoltabida) strain TFA.</title>
        <authorList>
            <person name="Garcia-Romero I."/>
            <person name="Perez-Pulido A.J."/>
            <person name="Gonzalez-Flores Y.E."/>
            <person name="Reyes-Ramirez F."/>
            <person name="Santero E."/>
            <person name="Floriano B."/>
        </authorList>
    </citation>
    <scope>NUCLEOTIDE SEQUENCE [LARGE SCALE GENOMIC DNA]</scope>
    <source>
        <strain evidence="1 2">TFA</strain>
    </source>
</reference>
<dbReference type="Proteomes" id="UP000058599">
    <property type="component" value="Chromosome"/>
</dbReference>
<sequence length="127" mass="13706">MNLVPSDLPPFAGAARLSKPGFDILLAVSSARQAALPTVRMMRERTHGEAHAVRVGAVRDLLGGRHGAMQGMAARPARFFDLSPETQDLTETVNGPFTRGFQPMLSPAFLDPRMSVEPIPPVADIME</sequence>
<dbReference type="KEGG" id="sgi:SGRAN_3670"/>
<keyword evidence="2" id="KW-1185">Reference proteome</keyword>
<protein>
    <submittedName>
        <fullName evidence="1">Uncharacterized protein</fullName>
    </submittedName>
</protein>
<gene>
    <name evidence="1" type="ORF">SGRAN_3670</name>
</gene>
<dbReference type="RefSeq" id="WP_067186060.1">
    <property type="nucleotide sequence ID" value="NZ_CP012199.1"/>
</dbReference>
<name>A0AA86GQU2_9SPHN</name>
<organism evidence="1 2">
    <name type="scientific">Sphingopyxis granuli</name>
    <dbReference type="NCBI Taxonomy" id="267128"/>
    <lineage>
        <taxon>Bacteria</taxon>
        <taxon>Pseudomonadati</taxon>
        <taxon>Pseudomonadota</taxon>
        <taxon>Alphaproteobacteria</taxon>
        <taxon>Sphingomonadales</taxon>
        <taxon>Sphingomonadaceae</taxon>
        <taxon>Sphingopyxis</taxon>
    </lineage>
</organism>